<dbReference type="EMBL" id="UXAV01000045">
    <property type="protein sequence ID" value="VDC33565.1"/>
    <property type="molecule type" value="Genomic_DNA"/>
</dbReference>
<feature type="domain" description="PepSY" evidence="1">
    <location>
        <begin position="24"/>
        <end position="82"/>
    </location>
</feature>
<evidence type="ECO:0000259" key="1">
    <source>
        <dbReference type="Pfam" id="PF03413"/>
    </source>
</evidence>
<evidence type="ECO:0000313" key="3">
    <source>
        <dbReference type="Proteomes" id="UP000270468"/>
    </source>
</evidence>
<dbReference type="Pfam" id="PF03413">
    <property type="entry name" value="PepSY"/>
    <property type="match status" value="1"/>
</dbReference>
<evidence type="ECO:0000313" key="2">
    <source>
        <dbReference type="EMBL" id="VDC33565.1"/>
    </source>
</evidence>
<name>A0A3P5XFP9_9BACL</name>
<dbReference type="InterPro" id="IPR025711">
    <property type="entry name" value="PepSY"/>
</dbReference>
<keyword evidence="3" id="KW-1185">Reference proteome</keyword>
<dbReference type="Proteomes" id="UP000270468">
    <property type="component" value="Unassembled WGS sequence"/>
</dbReference>
<dbReference type="AlphaFoldDB" id="A0A3P5XFP9"/>
<dbReference type="Gene3D" id="3.10.450.40">
    <property type="match status" value="1"/>
</dbReference>
<accession>A0A3P5XFP9</accession>
<dbReference type="RefSeq" id="WP_203229729.1">
    <property type="nucleotide sequence ID" value="NZ_CBCRXF010000004.1"/>
</dbReference>
<organism evidence="2 3">
    <name type="scientific">Filibacter tadaridae</name>
    <dbReference type="NCBI Taxonomy" id="2483811"/>
    <lineage>
        <taxon>Bacteria</taxon>
        <taxon>Bacillati</taxon>
        <taxon>Bacillota</taxon>
        <taxon>Bacilli</taxon>
        <taxon>Bacillales</taxon>
        <taxon>Caryophanaceae</taxon>
        <taxon>Filibacter</taxon>
    </lineage>
</organism>
<proteinExistence type="predicted"/>
<gene>
    <name evidence="2" type="ORF">FILTAD_02975</name>
</gene>
<sequence length="85" mass="9988">MTNQHWYGQDHYWENHWQNPNYRRISIEQAMAIATEQVPGQVVKAELDYDDGVLLYEIDIRTSQGVKYEVKIHAATGEILRVKLD</sequence>
<protein>
    <submittedName>
        <fullName evidence="2">Peptidase propeptide and YPEB domain protein</fullName>
    </submittedName>
</protein>
<reference evidence="2 3" key="1">
    <citation type="submission" date="2018-11" db="EMBL/GenBank/DDBJ databases">
        <authorList>
            <person name="Criscuolo A."/>
        </authorList>
    </citation>
    <scope>NUCLEOTIDE SEQUENCE [LARGE SCALE GENOMIC DNA]</scope>
    <source>
        <strain evidence="2">ATB-66</strain>
    </source>
</reference>